<gene>
    <name evidence="1" type="ORF">CPELLU_LOCUS4819</name>
</gene>
<accession>A0A9N9B652</accession>
<evidence type="ECO:0000313" key="2">
    <source>
        <dbReference type="Proteomes" id="UP000789759"/>
    </source>
</evidence>
<evidence type="ECO:0000313" key="1">
    <source>
        <dbReference type="EMBL" id="CAG8552509.1"/>
    </source>
</evidence>
<organism evidence="1 2">
    <name type="scientific">Cetraspora pellucida</name>
    <dbReference type="NCBI Taxonomy" id="1433469"/>
    <lineage>
        <taxon>Eukaryota</taxon>
        <taxon>Fungi</taxon>
        <taxon>Fungi incertae sedis</taxon>
        <taxon>Mucoromycota</taxon>
        <taxon>Glomeromycotina</taxon>
        <taxon>Glomeromycetes</taxon>
        <taxon>Diversisporales</taxon>
        <taxon>Gigasporaceae</taxon>
        <taxon>Cetraspora</taxon>
    </lineage>
</organism>
<dbReference type="Proteomes" id="UP000789759">
    <property type="component" value="Unassembled WGS sequence"/>
</dbReference>
<protein>
    <submittedName>
        <fullName evidence="1">9509_t:CDS:1</fullName>
    </submittedName>
</protein>
<dbReference type="EMBL" id="CAJVQA010002602">
    <property type="protein sequence ID" value="CAG8552509.1"/>
    <property type="molecule type" value="Genomic_DNA"/>
</dbReference>
<reference evidence="1" key="1">
    <citation type="submission" date="2021-06" db="EMBL/GenBank/DDBJ databases">
        <authorList>
            <person name="Kallberg Y."/>
            <person name="Tangrot J."/>
            <person name="Rosling A."/>
        </authorList>
    </citation>
    <scope>NUCLEOTIDE SEQUENCE</scope>
    <source>
        <strain evidence="1">FL966</strain>
    </source>
</reference>
<sequence>MTTLPPAAADITQWLNILVGRTYVDVYSIIKEFQKEQQNVDCQIERILNEEPKPKSKKNTFEREKQIMSVLNDRFNHTTIDFLKGIAYNLSF</sequence>
<dbReference type="AlphaFoldDB" id="A0A9N9B652"/>
<dbReference type="OrthoDB" id="2407903at2759"/>
<name>A0A9N9B652_9GLOM</name>
<proteinExistence type="predicted"/>
<keyword evidence="2" id="KW-1185">Reference proteome</keyword>
<comment type="caution">
    <text evidence="1">The sequence shown here is derived from an EMBL/GenBank/DDBJ whole genome shotgun (WGS) entry which is preliminary data.</text>
</comment>